<dbReference type="SUPFAM" id="SSF56300">
    <property type="entry name" value="Metallo-dependent phosphatases"/>
    <property type="match status" value="1"/>
</dbReference>
<dbReference type="InterPro" id="IPR029052">
    <property type="entry name" value="Metallo-depent_PP-like"/>
</dbReference>
<protein>
    <submittedName>
        <fullName evidence="2">Metallophosphoesterase</fullName>
    </submittedName>
</protein>
<gene>
    <name evidence="2" type="ORF">ACFSB2_01290</name>
</gene>
<dbReference type="Pfam" id="PF00149">
    <property type="entry name" value="Metallophos"/>
    <property type="match status" value="1"/>
</dbReference>
<name>A0ABW4JEC9_9BACL</name>
<dbReference type="EMBL" id="JBHUCX010000004">
    <property type="protein sequence ID" value="MFD1673357.1"/>
    <property type="molecule type" value="Genomic_DNA"/>
</dbReference>
<evidence type="ECO:0000313" key="3">
    <source>
        <dbReference type="Proteomes" id="UP001597079"/>
    </source>
</evidence>
<proteinExistence type="predicted"/>
<organism evidence="2 3">
    <name type="scientific">Alicyclobacillus fodiniaquatilis</name>
    <dbReference type="NCBI Taxonomy" id="1661150"/>
    <lineage>
        <taxon>Bacteria</taxon>
        <taxon>Bacillati</taxon>
        <taxon>Bacillota</taxon>
        <taxon>Bacilli</taxon>
        <taxon>Bacillales</taxon>
        <taxon>Alicyclobacillaceae</taxon>
        <taxon>Alicyclobacillus</taxon>
    </lineage>
</organism>
<dbReference type="InterPro" id="IPR004843">
    <property type="entry name" value="Calcineurin-like_PHP"/>
</dbReference>
<dbReference type="RefSeq" id="WP_377940729.1">
    <property type="nucleotide sequence ID" value="NZ_JBHUCX010000004.1"/>
</dbReference>
<reference evidence="3" key="1">
    <citation type="journal article" date="2019" name="Int. J. Syst. Evol. Microbiol.">
        <title>The Global Catalogue of Microorganisms (GCM) 10K type strain sequencing project: providing services to taxonomists for standard genome sequencing and annotation.</title>
        <authorList>
            <consortium name="The Broad Institute Genomics Platform"/>
            <consortium name="The Broad Institute Genome Sequencing Center for Infectious Disease"/>
            <person name="Wu L."/>
            <person name="Ma J."/>
        </authorList>
    </citation>
    <scope>NUCLEOTIDE SEQUENCE [LARGE SCALE GENOMIC DNA]</scope>
    <source>
        <strain evidence="3">CGMCC 1.12286</strain>
    </source>
</reference>
<accession>A0ABW4JEC9</accession>
<dbReference type="Proteomes" id="UP001597079">
    <property type="component" value="Unassembled WGS sequence"/>
</dbReference>
<evidence type="ECO:0000313" key="2">
    <source>
        <dbReference type="EMBL" id="MFD1673357.1"/>
    </source>
</evidence>
<evidence type="ECO:0000259" key="1">
    <source>
        <dbReference type="Pfam" id="PF00149"/>
    </source>
</evidence>
<sequence length="289" mass="32534">MKIALIGDIHGRVFQTLATVCEWQRQHGERLDFLLQVGDLGAYPNPNDELKNNRFILQDSTQLDFSRMLNAQDDLVADLRALRAQLASPIHFIRGNHEDFAWLKQVEMERQTTVTPVDPFDLFAYVSDGAVMEVGGWRVAVLGGIETGEIDERSIDEAMYRKLYAYRPGEIDLLVTHDAPYGISTNYHGETQGSAKISALIEQIQPRYLIAGHYHHLNGPRDYGRTTYLGLAVLVDLRRDGERRSVQAGSIAVIDTVTGELAIVTEDWLKSLDCNFDFHGYVAQLKQAT</sequence>
<comment type="caution">
    <text evidence="2">The sequence shown here is derived from an EMBL/GenBank/DDBJ whole genome shotgun (WGS) entry which is preliminary data.</text>
</comment>
<feature type="domain" description="Calcineurin-like phosphoesterase" evidence="1">
    <location>
        <begin position="1"/>
        <end position="216"/>
    </location>
</feature>
<keyword evidence="3" id="KW-1185">Reference proteome</keyword>
<dbReference type="Gene3D" id="3.60.21.10">
    <property type="match status" value="1"/>
</dbReference>